<reference evidence="2 3" key="1">
    <citation type="submission" date="2019-06" db="EMBL/GenBank/DDBJ databases">
        <title>Vibrio cholerae phylogeny based on whole-genome sequencing reveals genetic diversity and population strucutre.</title>
        <authorList>
            <person name="Zhiqiu Y."/>
            <person name="Bin L."/>
            <person name="Lingyan J."/>
        </authorList>
    </citation>
    <scope>NUCLEOTIDE SEQUENCE [LARGE SCALE GENOMIC DNA]</scope>
    <source>
        <strain evidence="2 3">N2814</strain>
    </source>
</reference>
<comment type="caution">
    <text evidence="2">The sequence shown here is derived from an EMBL/GenBank/DDBJ whole genome shotgun (WGS) entry which is preliminary data.</text>
</comment>
<dbReference type="EMBL" id="VSIJ01000005">
    <property type="protein sequence ID" value="TXX67298.1"/>
    <property type="molecule type" value="Genomic_DNA"/>
</dbReference>
<name>A0ABD7SRA0_VIBCL</name>
<dbReference type="AlphaFoldDB" id="A0ABD7SRA0"/>
<proteinExistence type="predicted"/>
<feature type="transmembrane region" description="Helical" evidence="1">
    <location>
        <begin position="7"/>
        <end position="26"/>
    </location>
</feature>
<evidence type="ECO:0000313" key="3">
    <source>
        <dbReference type="Proteomes" id="UP000323819"/>
    </source>
</evidence>
<dbReference type="Proteomes" id="UP000323819">
    <property type="component" value="Unassembled WGS sequence"/>
</dbReference>
<dbReference type="RefSeq" id="WP_050916439.1">
    <property type="nucleotide sequence ID" value="NZ_JAANNJ010000044.1"/>
</dbReference>
<keyword evidence="1" id="KW-1133">Transmembrane helix</keyword>
<organism evidence="2 3">
    <name type="scientific">Vibrio cholerae</name>
    <dbReference type="NCBI Taxonomy" id="666"/>
    <lineage>
        <taxon>Bacteria</taxon>
        <taxon>Pseudomonadati</taxon>
        <taxon>Pseudomonadota</taxon>
        <taxon>Gammaproteobacteria</taxon>
        <taxon>Vibrionales</taxon>
        <taxon>Vibrionaceae</taxon>
        <taxon>Vibrio</taxon>
    </lineage>
</organism>
<evidence type="ECO:0000256" key="1">
    <source>
        <dbReference type="SAM" id="Phobius"/>
    </source>
</evidence>
<evidence type="ECO:0000313" key="2">
    <source>
        <dbReference type="EMBL" id="TXX67298.1"/>
    </source>
</evidence>
<keyword evidence="1" id="KW-0472">Membrane</keyword>
<accession>A0ABD7SRA0</accession>
<sequence>MKKIDWIVMVIVLTVLIILLGVVFYIDNPIDPLPSNLKKGFYFGFVLGSLVYVLNVMIVYRIVKENGWPPKEKWRDYWKDFSSDFKNGFLK</sequence>
<protein>
    <submittedName>
        <fullName evidence="2">Uncharacterized protein</fullName>
    </submittedName>
</protein>
<feature type="transmembrane region" description="Helical" evidence="1">
    <location>
        <begin position="41"/>
        <end position="63"/>
    </location>
</feature>
<gene>
    <name evidence="2" type="ORF">FXF03_01615</name>
</gene>
<keyword evidence="1" id="KW-0812">Transmembrane</keyword>